<feature type="domain" description="Iron-binding zinc finger CDGSH type" evidence="5">
    <location>
        <begin position="94"/>
        <end position="136"/>
    </location>
</feature>
<evidence type="ECO:0000256" key="1">
    <source>
        <dbReference type="ARBA" id="ARBA00022714"/>
    </source>
</evidence>
<keyword evidence="7" id="KW-1185">Reference proteome</keyword>
<keyword evidence="3" id="KW-0408">Iron</keyword>
<evidence type="ECO:0000313" key="7">
    <source>
        <dbReference type="Proteomes" id="UP001300692"/>
    </source>
</evidence>
<comment type="caution">
    <text evidence="6">The sequence shown here is derived from an EMBL/GenBank/DDBJ whole genome shotgun (WGS) entry which is preliminary data.</text>
</comment>
<accession>A0ABT3CYL6</accession>
<dbReference type="InterPro" id="IPR042216">
    <property type="entry name" value="MitoNEET_CISD"/>
</dbReference>
<proteinExistence type="predicted"/>
<evidence type="ECO:0000256" key="3">
    <source>
        <dbReference type="ARBA" id="ARBA00023004"/>
    </source>
</evidence>
<dbReference type="Proteomes" id="UP001300692">
    <property type="component" value="Unassembled WGS sequence"/>
</dbReference>
<sequence>MATKHYSNDEITVKWQSELCIHSAKCFNGLKEVFDPRARPWVNMEGSSSEKIISQVHQCPSGALSIVDDQLAQKPTQANQTKVVCKPNGPLLIHGAITIEHEGSQTEKDNITALCRCGASKNKPFCDGSHSKVGFEG</sequence>
<organism evidence="6 7">
    <name type="scientific">Reichenbachiella ulvae</name>
    <dbReference type="NCBI Taxonomy" id="2980104"/>
    <lineage>
        <taxon>Bacteria</taxon>
        <taxon>Pseudomonadati</taxon>
        <taxon>Bacteroidota</taxon>
        <taxon>Cytophagia</taxon>
        <taxon>Cytophagales</taxon>
        <taxon>Reichenbachiellaceae</taxon>
        <taxon>Reichenbachiella</taxon>
    </lineage>
</organism>
<keyword evidence="1" id="KW-0001">2Fe-2S</keyword>
<evidence type="ECO:0000259" key="5">
    <source>
        <dbReference type="SMART" id="SM00704"/>
    </source>
</evidence>
<evidence type="ECO:0000256" key="2">
    <source>
        <dbReference type="ARBA" id="ARBA00022723"/>
    </source>
</evidence>
<dbReference type="Pfam" id="PF09360">
    <property type="entry name" value="zf-CDGSH"/>
    <property type="match status" value="1"/>
</dbReference>
<dbReference type="RefSeq" id="WP_264139687.1">
    <property type="nucleotide sequence ID" value="NZ_JAOYOD010000001.1"/>
</dbReference>
<reference evidence="6 7" key="1">
    <citation type="submission" date="2022-10" db="EMBL/GenBank/DDBJ databases">
        <title>Comparative genomics and taxonomic characterization of three novel marine species of genus Reichenbachiella exhibiting antioxidant and polysaccharide degradation activities.</title>
        <authorList>
            <person name="Muhammad N."/>
            <person name="Lee Y.-J."/>
            <person name="Ko J."/>
            <person name="Kim S.-G."/>
        </authorList>
    </citation>
    <scope>NUCLEOTIDE SEQUENCE [LARGE SCALE GENOMIC DNA]</scope>
    <source>
        <strain evidence="6 7">ABR2-5</strain>
    </source>
</reference>
<evidence type="ECO:0000256" key="4">
    <source>
        <dbReference type="ARBA" id="ARBA00023014"/>
    </source>
</evidence>
<dbReference type="EMBL" id="JAOYOD010000001">
    <property type="protein sequence ID" value="MCV9388795.1"/>
    <property type="molecule type" value="Genomic_DNA"/>
</dbReference>
<dbReference type="SMART" id="SM00704">
    <property type="entry name" value="ZnF_CDGSH"/>
    <property type="match status" value="1"/>
</dbReference>
<dbReference type="InterPro" id="IPR018967">
    <property type="entry name" value="FeS-contain_CDGSH-typ"/>
</dbReference>
<name>A0ABT3CYL6_9BACT</name>
<protein>
    <submittedName>
        <fullName evidence="6">(4Fe-4S)-binding protein</fullName>
    </submittedName>
</protein>
<dbReference type="InterPro" id="IPR010693">
    <property type="entry name" value="Divergent_4Fe-4S_mono-cluster"/>
</dbReference>
<evidence type="ECO:0000313" key="6">
    <source>
        <dbReference type="EMBL" id="MCV9388795.1"/>
    </source>
</evidence>
<gene>
    <name evidence="6" type="ORF">N7U62_19100</name>
</gene>
<keyword evidence="2" id="KW-0479">Metal-binding</keyword>
<dbReference type="Gene3D" id="3.40.5.90">
    <property type="entry name" value="CDGSH iron-sulfur domain, mitoNEET-type"/>
    <property type="match status" value="1"/>
</dbReference>
<keyword evidence="4" id="KW-0411">Iron-sulfur</keyword>
<dbReference type="Pfam" id="PF06902">
    <property type="entry name" value="Fer4_19"/>
    <property type="match status" value="1"/>
</dbReference>